<evidence type="ECO:0000313" key="1">
    <source>
        <dbReference type="EMBL" id="TDP93898.1"/>
    </source>
</evidence>
<dbReference type="Proteomes" id="UP000295444">
    <property type="component" value="Unassembled WGS sequence"/>
</dbReference>
<comment type="caution">
    <text evidence="1">The sequence shown here is derived from an EMBL/GenBank/DDBJ whole genome shotgun (WGS) entry which is preliminary data.</text>
</comment>
<dbReference type="OrthoDB" id="3687960at2"/>
<keyword evidence="2" id="KW-1185">Reference proteome</keyword>
<organism evidence="1 2">
    <name type="scientific">Labedaea rhizosphaerae</name>
    <dbReference type="NCBI Taxonomy" id="598644"/>
    <lineage>
        <taxon>Bacteria</taxon>
        <taxon>Bacillati</taxon>
        <taxon>Actinomycetota</taxon>
        <taxon>Actinomycetes</taxon>
        <taxon>Pseudonocardiales</taxon>
        <taxon>Pseudonocardiaceae</taxon>
        <taxon>Labedaea</taxon>
    </lineage>
</organism>
<dbReference type="EMBL" id="SNXZ01000006">
    <property type="protein sequence ID" value="TDP93898.1"/>
    <property type="molecule type" value="Genomic_DNA"/>
</dbReference>
<dbReference type="AlphaFoldDB" id="A0A4V3CYE9"/>
<gene>
    <name evidence="1" type="ORF">EV186_106292</name>
</gene>
<sequence>MIVELVDPRTDPEPEGWTAFVAARQLHPVWEFDLLRIESWLARNPALLAVVRDGGTITAVATALVCRLPLTARFARPGSRSLVRPGWADIYLPWLSGFPGIEFAAGSDVDTRVAARRAVERALVRRLGPGLLGVVYRPVRPDELDIFTGRGRPIRSCMPAAVLRNEWTSVDDWLGSLSRERRKSLRRQQRDLAADRGVVTRGGPARTDLDASELATFVEAHRRRLGPLPREVRTPVSAAYLDRLVRRPDVHTLTYHDEDGRLLAVNTMLDNPVCAVKQHWAARARADGGRRHLYFDAYVRAMRYLTGAGRPLMSSGTGLEAVKQSLGFDLHVRHMVLAPRPVLGR</sequence>
<evidence type="ECO:0000313" key="2">
    <source>
        <dbReference type="Proteomes" id="UP000295444"/>
    </source>
</evidence>
<dbReference type="RefSeq" id="WP_133852889.1">
    <property type="nucleotide sequence ID" value="NZ_SNXZ01000006.1"/>
</dbReference>
<dbReference type="InterPro" id="IPR016181">
    <property type="entry name" value="Acyl_CoA_acyltransferase"/>
</dbReference>
<protein>
    <submittedName>
        <fullName evidence="1">Uncharacterized protein</fullName>
    </submittedName>
</protein>
<name>A0A4V3CYE9_LABRH</name>
<proteinExistence type="predicted"/>
<dbReference type="SUPFAM" id="SSF55729">
    <property type="entry name" value="Acyl-CoA N-acyltransferases (Nat)"/>
    <property type="match status" value="1"/>
</dbReference>
<reference evidence="1 2" key="1">
    <citation type="submission" date="2019-03" db="EMBL/GenBank/DDBJ databases">
        <title>Genomic Encyclopedia of Type Strains, Phase IV (KMG-IV): sequencing the most valuable type-strain genomes for metagenomic binning, comparative biology and taxonomic classification.</title>
        <authorList>
            <person name="Goeker M."/>
        </authorList>
    </citation>
    <scope>NUCLEOTIDE SEQUENCE [LARGE SCALE GENOMIC DNA]</scope>
    <source>
        <strain evidence="1 2">DSM 45361</strain>
    </source>
</reference>
<accession>A0A4V3CYE9</accession>